<feature type="signal peptide" evidence="2">
    <location>
        <begin position="1"/>
        <end position="20"/>
    </location>
</feature>
<dbReference type="STRING" id="70448.A0A090M1H7"/>
<name>A0A090M1H7_OSTTA</name>
<dbReference type="KEGG" id="ota:OT_ostta05g03150"/>
<evidence type="ECO:0000313" key="4">
    <source>
        <dbReference type="Proteomes" id="UP000009170"/>
    </source>
</evidence>
<protein>
    <submittedName>
        <fullName evidence="3">Unnamed product</fullName>
    </submittedName>
</protein>
<organism evidence="3 4">
    <name type="scientific">Ostreococcus tauri</name>
    <name type="common">Marine green alga</name>
    <dbReference type="NCBI Taxonomy" id="70448"/>
    <lineage>
        <taxon>Eukaryota</taxon>
        <taxon>Viridiplantae</taxon>
        <taxon>Chlorophyta</taxon>
        <taxon>Mamiellophyceae</taxon>
        <taxon>Mamiellales</taxon>
        <taxon>Bathycoccaceae</taxon>
        <taxon>Ostreococcus</taxon>
    </lineage>
</organism>
<feature type="region of interest" description="Disordered" evidence="1">
    <location>
        <begin position="62"/>
        <end position="121"/>
    </location>
</feature>
<dbReference type="Proteomes" id="UP000009170">
    <property type="component" value="Unassembled WGS sequence"/>
</dbReference>
<reference evidence="4" key="1">
    <citation type="journal article" date="2006" name="Proc. Natl. Acad. Sci. U.S.A.">
        <title>Genome analysis of the smallest free-living eukaryote Ostreococcus tauri unveils many unique features.</title>
        <authorList>
            <person name="Derelle E."/>
            <person name="Ferraz C."/>
            <person name="Rombauts S."/>
            <person name="Rouze P."/>
            <person name="Worden A.Z."/>
            <person name="Robbens S."/>
            <person name="Partensky F."/>
            <person name="Degroeve S."/>
            <person name="Echeynie S."/>
            <person name="Cooke R."/>
            <person name="Saeys Y."/>
            <person name="Wuyts J."/>
            <person name="Jabbari K."/>
            <person name="Bowler C."/>
            <person name="Panaud O."/>
            <person name="Piegu B."/>
            <person name="Ball S.G."/>
            <person name="Ral J.-P."/>
            <person name="Bouget F.-Y."/>
            <person name="Piganeau G."/>
            <person name="De Baets B."/>
            <person name="Picard A."/>
            <person name="Delseny M."/>
            <person name="Demaille J."/>
            <person name="Van de Peer Y."/>
            <person name="Moreau H."/>
        </authorList>
    </citation>
    <scope>NUCLEOTIDE SEQUENCE [LARGE SCALE GENOMIC DNA]</scope>
    <source>
        <strain evidence="4">OTTH 0595 / CCAP 157/2 / RCC745</strain>
    </source>
</reference>
<keyword evidence="2" id="KW-0732">Signal</keyword>
<dbReference type="InParanoid" id="A0A090M1H7"/>
<feature type="compositionally biased region" description="Basic and acidic residues" evidence="1">
    <location>
        <begin position="596"/>
        <end position="608"/>
    </location>
</feature>
<dbReference type="GeneID" id="9835124"/>
<evidence type="ECO:0000256" key="1">
    <source>
        <dbReference type="SAM" id="MobiDB-lite"/>
    </source>
</evidence>
<feature type="compositionally biased region" description="Acidic residues" evidence="1">
    <location>
        <begin position="71"/>
        <end position="121"/>
    </location>
</feature>
<keyword evidence="4" id="KW-1185">Reference proteome</keyword>
<dbReference type="EMBL" id="CAID01000005">
    <property type="protein sequence ID" value="CEF98041.1"/>
    <property type="molecule type" value="Genomic_DNA"/>
</dbReference>
<evidence type="ECO:0000313" key="3">
    <source>
        <dbReference type="EMBL" id="CEF98041.1"/>
    </source>
</evidence>
<sequence>MARWRVVALAVCAAVVVALANVSSVDASASGDVARVRGIARGDFFSVDARANDDDDVANATVRAGGGSVESDVDDASMGTDDDADDDADDEGEEDGDDEGEPDAEDDGADDGDDEPAFRDDEEVDVAIGTYETCDVCERCALGKVPEGVTVSAPRGGAKTGALFEVTSKRCGMCYECNLVLERLASKEKFRGHEVKTQIGASGAAVFLGRMRADDAGEEVKTVIVKSWCGLRGEYVHNLEDKFARPQSSQCYGDQKLKSRPDFDSKKECRPRATDGSVVCTHAFLGALEKIAVEAGLTDVVPRVQSFRARTFLPWDGTRSAGVKQDVDVIVFEKALGVALESIGTHKLTKENLELLRNINPQKVKQLALYDVLTAQSDRHGQNVFISEGGSIHGIDNEASMVDELNSMFIPGGQKFEVYRIGYHIVCCKNGGKCGEGTPSDPSMGTMLDYRCYVDNGYIGTNYPPEFKGFLERVDAMKDVREVYEYFKFGNKEHAEKLKARVKDLLTLGFEGTVKKMYAGMKPGDGGYGNFQYPIQPPCCGPGHCKVNTELPDDSKECIHDCNATGFDPRAKYFIGENNESAWRAFSKADFGAAEPHVEEGGATEEKNTTTTATDDIDEVEKSPERPASGSIDIAPQLEALRAKLRVKLSELYDLRRAEANIENATVPTPSRRILRVQS</sequence>
<evidence type="ECO:0000256" key="2">
    <source>
        <dbReference type="SAM" id="SignalP"/>
    </source>
</evidence>
<proteinExistence type="predicted"/>
<dbReference type="RefSeq" id="XP_022839042.1">
    <property type="nucleotide sequence ID" value="XM_022984296.1"/>
</dbReference>
<dbReference type="OrthoDB" id="498415at2759"/>
<feature type="region of interest" description="Disordered" evidence="1">
    <location>
        <begin position="594"/>
        <end position="633"/>
    </location>
</feature>
<reference evidence="3 4" key="2">
    <citation type="journal article" date="2014" name="BMC Genomics">
        <title>An improved genome of the model marine alga Ostreococcus tauri unfolds by assessing Illumina de novo assemblies.</title>
        <authorList>
            <person name="Blanc-Mathieu R."/>
            <person name="Verhelst B."/>
            <person name="Derelle E."/>
            <person name="Rombauts S."/>
            <person name="Bouget F.Y."/>
            <person name="Carre I."/>
            <person name="Chateau A."/>
            <person name="Eyre-Walker A."/>
            <person name="Grimsley N."/>
            <person name="Moreau H."/>
            <person name="Piegu B."/>
            <person name="Rivals E."/>
            <person name="Schackwitz W."/>
            <person name="Van de Peer Y."/>
            <person name="Piganeau G."/>
        </authorList>
    </citation>
    <scope>NUCLEOTIDE SEQUENCE [LARGE SCALE GENOMIC DNA]</scope>
    <source>
        <strain evidence="4">OTTH 0595 / CCAP 157/2 / RCC745</strain>
    </source>
</reference>
<accession>A0A090M1H7</accession>
<comment type="caution">
    <text evidence="3">The sequence shown here is derived from an EMBL/GenBank/DDBJ whole genome shotgun (WGS) entry which is preliminary data.</text>
</comment>
<dbReference type="AlphaFoldDB" id="A0A090M1H7"/>
<gene>
    <name evidence="3" type="ORF">OT_ostta05g03150</name>
</gene>
<feature type="chain" id="PRO_5001860144" evidence="2">
    <location>
        <begin position="21"/>
        <end position="679"/>
    </location>
</feature>